<reference evidence="2" key="1">
    <citation type="journal article" date="2020" name="Int. J. Syst. Evol. Microbiol.">
        <title>Capnocytophaga felis sp. nov. isolated from the feline oral cavity.</title>
        <authorList>
            <person name="Suzuki M."/>
            <person name="Umeda K."/>
            <person name="Kimura M."/>
            <person name="Imaoka K."/>
            <person name="Morikawa S."/>
            <person name="Maeda K."/>
        </authorList>
    </citation>
    <scope>NUCLEOTIDE SEQUENCE [LARGE SCALE GENOMIC DNA]</scope>
    <source>
        <strain evidence="2">KC07070</strain>
    </source>
</reference>
<dbReference type="AlphaFoldDB" id="A0A5M4B7N3"/>
<comment type="caution">
    <text evidence="1">The sequence shown here is derived from an EMBL/GenBank/DDBJ whole genome shotgun (WGS) entry which is preliminary data.</text>
</comment>
<name>A0A5M4B7N3_9FLAO</name>
<dbReference type="InterPro" id="IPR046228">
    <property type="entry name" value="DUF6261"/>
</dbReference>
<dbReference type="OrthoDB" id="1150741at2"/>
<dbReference type="EMBL" id="BLBC01000005">
    <property type="protein sequence ID" value="GET45603.1"/>
    <property type="molecule type" value="Genomic_DNA"/>
</dbReference>
<keyword evidence="2" id="KW-1185">Reference proteome</keyword>
<dbReference type="Pfam" id="PF19775">
    <property type="entry name" value="DUF6261"/>
    <property type="match status" value="1"/>
</dbReference>
<accession>A0A5M4B7N3</accession>
<organism evidence="1 2">
    <name type="scientific">Capnocytophaga felis</name>
    <dbReference type="NCBI Taxonomy" id="2267611"/>
    <lineage>
        <taxon>Bacteria</taxon>
        <taxon>Pseudomonadati</taxon>
        <taxon>Bacteroidota</taxon>
        <taxon>Flavobacteriia</taxon>
        <taxon>Flavobacteriales</taxon>
        <taxon>Flavobacteriaceae</taxon>
        <taxon>Capnocytophaga</taxon>
    </lineage>
</organism>
<sequence length="213" mass="24258">MEFTQVMANVKTFLEKEDLTTLGLADIKTEFDNKLITLEESLKPLRKSEHTERLNNLDHQRDTLLMGFIGHCKLFVNFPETEQAEAARKLVLTNQKYGKDPQKQSHREETAIIRNLLADLENPDLKKAVQSIGAEKWIEHLTKVNETFAVVHSDRTQEQGSVEAGKTKTARSQMQEIFTKLVTLINGLIIVKGIAGYETLVNSINEEVKRVRN</sequence>
<evidence type="ECO:0000313" key="2">
    <source>
        <dbReference type="Proteomes" id="UP000398217"/>
    </source>
</evidence>
<gene>
    <name evidence="1" type="ORF">RCZ01_09050</name>
</gene>
<proteinExistence type="predicted"/>
<dbReference type="Proteomes" id="UP000398217">
    <property type="component" value="Unassembled WGS sequence"/>
</dbReference>
<protein>
    <submittedName>
        <fullName evidence="1">Uncharacterized protein</fullName>
    </submittedName>
</protein>
<evidence type="ECO:0000313" key="1">
    <source>
        <dbReference type="EMBL" id="GET45603.1"/>
    </source>
</evidence>